<sequence length="138" mass="15570">MSSHSTKEKLIWAASGQQRRNREDPRNQWSRQLLGIPCPNLLLRPARLLTAFPAYRHVSSTNGENPGSQISRERGLTLAPKSDSEKEQPGSSQNDDEVLTSSWPPIHCAFQSRLGDTLNKQALAACLCPSQHLRWNWR</sequence>
<dbReference type="EMBL" id="OX459955">
    <property type="protein sequence ID" value="CAI9159297.1"/>
    <property type="molecule type" value="Genomic_DNA"/>
</dbReference>
<reference evidence="2" key="1">
    <citation type="submission" date="2023-04" db="EMBL/GenBank/DDBJ databases">
        <authorList>
            <consortium name="ELIXIR-Norway"/>
        </authorList>
    </citation>
    <scope>NUCLEOTIDE SEQUENCE [LARGE SCALE GENOMIC DNA]</scope>
</reference>
<accession>A0ABN8YFH1</accession>
<feature type="region of interest" description="Disordered" evidence="1">
    <location>
        <begin position="57"/>
        <end position="101"/>
    </location>
</feature>
<evidence type="ECO:0000313" key="3">
    <source>
        <dbReference type="Proteomes" id="UP001176941"/>
    </source>
</evidence>
<keyword evidence="3" id="KW-1185">Reference proteome</keyword>
<name>A0ABN8YFH1_RANTA</name>
<feature type="region of interest" description="Disordered" evidence="1">
    <location>
        <begin position="1"/>
        <end position="30"/>
    </location>
</feature>
<organism evidence="2 3">
    <name type="scientific">Rangifer tarandus platyrhynchus</name>
    <name type="common">Svalbard reindeer</name>
    <dbReference type="NCBI Taxonomy" id="3082113"/>
    <lineage>
        <taxon>Eukaryota</taxon>
        <taxon>Metazoa</taxon>
        <taxon>Chordata</taxon>
        <taxon>Craniata</taxon>
        <taxon>Vertebrata</taxon>
        <taxon>Euteleostomi</taxon>
        <taxon>Mammalia</taxon>
        <taxon>Eutheria</taxon>
        <taxon>Laurasiatheria</taxon>
        <taxon>Artiodactyla</taxon>
        <taxon>Ruminantia</taxon>
        <taxon>Pecora</taxon>
        <taxon>Cervidae</taxon>
        <taxon>Odocoileinae</taxon>
        <taxon>Rangifer</taxon>
    </lineage>
</organism>
<proteinExistence type="predicted"/>
<feature type="compositionally biased region" description="Polar residues" evidence="1">
    <location>
        <begin position="89"/>
        <end position="101"/>
    </location>
</feature>
<dbReference type="Proteomes" id="UP001176941">
    <property type="component" value="Chromosome 19"/>
</dbReference>
<feature type="compositionally biased region" description="Polar residues" evidence="1">
    <location>
        <begin position="58"/>
        <end position="70"/>
    </location>
</feature>
<evidence type="ECO:0000256" key="1">
    <source>
        <dbReference type="SAM" id="MobiDB-lite"/>
    </source>
</evidence>
<gene>
    <name evidence="2" type="ORF">MRATA1EN1_LOCUS8259</name>
</gene>
<protein>
    <submittedName>
        <fullName evidence="2">Uncharacterized protein</fullName>
    </submittedName>
</protein>
<feature type="compositionally biased region" description="Basic and acidic residues" evidence="1">
    <location>
        <begin position="1"/>
        <end position="10"/>
    </location>
</feature>
<evidence type="ECO:0000313" key="2">
    <source>
        <dbReference type="EMBL" id="CAI9159297.1"/>
    </source>
</evidence>